<evidence type="ECO:0000259" key="2">
    <source>
        <dbReference type="Pfam" id="PF12697"/>
    </source>
</evidence>
<dbReference type="PANTHER" id="PTHR10992">
    <property type="entry name" value="METHYLESTERASE FAMILY MEMBER"/>
    <property type="match status" value="1"/>
</dbReference>
<keyword evidence="4" id="KW-1185">Reference proteome</keyword>
<gene>
    <name evidence="3" type="ORF">NE237_018631</name>
</gene>
<dbReference type="Pfam" id="PF12697">
    <property type="entry name" value="Abhydrolase_6"/>
    <property type="match status" value="1"/>
</dbReference>
<protein>
    <recommendedName>
        <fullName evidence="2">AB hydrolase-1 domain-containing protein</fullName>
    </recommendedName>
</protein>
<dbReference type="GO" id="GO:0009696">
    <property type="term" value="P:salicylic acid metabolic process"/>
    <property type="evidence" value="ECO:0007669"/>
    <property type="project" value="TreeGrafter"/>
</dbReference>
<dbReference type="GO" id="GO:0080032">
    <property type="term" value="F:methyl jasmonate esterase activity"/>
    <property type="evidence" value="ECO:0007669"/>
    <property type="project" value="TreeGrafter"/>
</dbReference>
<feature type="domain" description="AB hydrolase-1" evidence="2">
    <location>
        <begin position="5"/>
        <end position="249"/>
    </location>
</feature>
<dbReference type="AlphaFoldDB" id="A0A9Q0KA98"/>
<dbReference type="GO" id="GO:0009694">
    <property type="term" value="P:jasmonic acid metabolic process"/>
    <property type="evidence" value="ECO:0007669"/>
    <property type="project" value="TreeGrafter"/>
</dbReference>
<dbReference type="FunFam" id="3.40.50.1820:FF:000051">
    <property type="entry name" value="(S)-hydroxynitrile lyase"/>
    <property type="match status" value="1"/>
</dbReference>
<reference evidence="3" key="1">
    <citation type="journal article" date="2023" name="Plant J.">
        <title>The genome of the king protea, Protea cynaroides.</title>
        <authorList>
            <person name="Chang J."/>
            <person name="Duong T.A."/>
            <person name="Schoeman C."/>
            <person name="Ma X."/>
            <person name="Roodt D."/>
            <person name="Barker N."/>
            <person name="Li Z."/>
            <person name="Van de Peer Y."/>
            <person name="Mizrachi E."/>
        </authorList>
    </citation>
    <scope>NUCLEOTIDE SEQUENCE</scope>
    <source>
        <tissue evidence="3">Young leaves</tissue>
    </source>
</reference>
<dbReference type="InterPro" id="IPR029058">
    <property type="entry name" value="AB_hydrolase_fold"/>
</dbReference>
<accession>A0A9Q0KA98</accession>
<evidence type="ECO:0000256" key="1">
    <source>
        <dbReference type="ARBA" id="ARBA00022801"/>
    </source>
</evidence>
<dbReference type="GO" id="GO:0080030">
    <property type="term" value="F:methyl indole-3-acetate esterase activity"/>
    <property type="evidence" value="ECO:0007669"/>
    <property type="project" value="TreeGrafter"/>
</dbReference>
<sequence length="262" mass="29173">MVHFILVHGLCHGGWCWYKVKPVLESAGHRVTMVDLAASGKNMTKIDDVHTMGDYTEPLIELIESSVPPGEKVILVGHSLGGFNLALAMYRFPQKISATVFLAAYMPDSIHSPSYVLDQLRSRSSSQSESLLDIHFSSDDLDPANAKITMIFGRKFVASQLYQLSPPEDLALAEMLMRPGPSLHVDLSKRKAFSEVGYLSVNRVYIVCKKDVTLTEDFQSWMIENNQVKEVMEIEGADHMAMLSKPNEVCCCLLDIGATKYN</sequence>
<dbReference type="GO" id="GO:0080031">
    <property type="term" value="F:methyl salicylate esterase activity"/>
    <property type="evidence" value="ECO:0007669"/>
    <property type="project" value="TreeGrafter"/>
</dbReference>
<dbReference type="Gene3D" id="3.40.50.1820">
    <property type="entry name" value="alpha/beta hydrolase"/>
    <property type="match status" value="1"/>
</dbReference>
<dbReference type="OrthoDB" id="408373at2759"/>
<organism evidence="3 4">
    <name type="scientific">Protea cynaroides</name>
    <dbReference type="NCBI Taxonomy" id="273540"/>
    <lineage>
        <taxon>Eukaryota</taxon>
        <taxon>Viridiplantae</taxon>
        <taxon>Streptophyta</taxon>
        <taxon>Embryophyta</taxon>
        <taxon>Tracheophyta</taxon>
        <taxon>Spermatophyta</taxon>
        <taxon>Magnoliopsida</taxon>
        <taxon>Proteales</taxon>
        <taxon>Proteaceae</taxon>
        <taxon>Protea</taxon>
    </lineage>
</organism>
<proteinExistence type="predicted"/>
<evidence type="ECO:0000313" key="3">
    <source>
        <dbReference type="EMBL" id="KAJ4966782.1"/>
    </source>
</evidence>
<dbReference type="InterPro" id="IPR045889">
    <property type="entry name" value="MES/HNL"/>
</dbReference>
<dbReference type="Proteomes" id="UP001141806">
    <property type="component" value="Unassembled WGS sequence"/>
</dbReference>
<keyword evidence="1" id="KW-0378">Hydrolase</keyword>
<evidence type="ECO:0000313" key="4">
    <source>
        <dbReference type="Proteomes" id="UP001141806"/>
    </source>
</evidence>
<dbReference type="SUPFAM" id="SSF53474">
    <property type="entry name" value="alpha/beta-Hydrolases"/>
    <property type="match status" value="1"/>
</dbReference>
<dbReference type="InterPro" id="IPR000073">
    <property type="entry name" value="AB_hydrolase_1"/>
</dbReference>
<name>A0A9Q0KA98_9MAGN</name>
<comment type="caution">
    <text evidence="3">The sequence shown here is derived from an EMBL/GenBank/DDBJ whole genome shotgun (WGS) entry which is preliminary data.</text>
</comment>
<dbReference type="PANTHER" id="PTHR10992:SF1083">
    <property type="entry name" value="METHYLESTERASE 1"/>
    <property type="match status" value="1"/>
</dbReference>
<dbReference type="EMBL" id="JAMYWD010000007">
    <property type="protein sequence ID" value="KAJ4966782.1"/>
    <property type="molecule type" value="Genomic_DNA"/>
</dbReference>